<dbReference type="GO" id="GO:0005975">
    <property type="term" value="P:carbohydrate metabolic process"/>
    <property type="evidence" value="ECO:0007669"/>
    <property type="project" value="InterPro"/>
</dbReference>
<evidence type="ECO:0000259" key="9">
    <source>
        <dbReference type="Pfam" id="PF08124"/>
    </source>
</evidence>
<comment type="caution">
    <text evidence="10">The sequence shown here is derived from an EMBL/GenBank/DDBJ whole genome shotgun (WGS) entry which is preliminary data.</text>
</comment>
<dbReference type="Pfam" id="PF08124">
    <property type="entry name" value="Lyase_8_N"/>
    <property type="match status" value="1"/>
</dbReference>
<keyword evidence="6 10" id="KW-0456">Lyase</keyword>
<proteinExistence type="inferred from homology"/>
<keyword evidence="5" id="KW-0106">Calcium</keyword>
<feature type="active site" evidence="7">
    <location>
        <position position="222"/>
    </location>
</feature>
<dbReference type="SUPFAM" id="SSF74650">
    <property type="entry name" value="Galactose mutarotase-like"/>
    <property type="match status" value="1"/>
</dbReference>
<evidence type="ECO:0000313" key="10">
    <source>
        <dbReference type="EMBL" id="PWK22487.1"/>
    </source>
</evidence>
<evidence type="ECO:0000256" key="6">
    <source>
        <dbReference type="ARBA" id="ARBA00023239"/>
    </source>
</evidence>
<dbReference type="InterPro" id="IPR038970">
    <property type="entry name" value="Lyase_8"/>
</dbReference>
<accession>A0A316DVV7</accession>
<evidence type="ECO:0000256" key="5">
    <source>
        <dbReference type="ARBA" id="ARBA00022837"/>
    </source>
</evidence>
<dbReference type="Pfam" id="PF02278">
    <property type="entry name" value="Lyase_8"/>
    <property type="match status" value="1"/>
</dbReference>
<dbReference type="GO" id="GO:0030246">
    <property type="term" value="F:carbohydrate binding"/>
    <property type="evidence" value="ECO:0007669"/>
    <property type="project" value="InterPro"/>
</dbReference>
<dbReference type="GO" id="GO:0016837">
    <property type="term" value="F:carbon-oxygen lyase activity, acting on polysaccharides"/>
    <property type="evidence" value="ECO:0007669"/>
    <property type="project" value="UniProtKB-ARBA"/>
</dbReference>
<dbReference type="Proteomes" id="UP000245667">
    <property type="component" value="Unassembled WGS sequence"/>
</dbReference>
<evidence type="ECO:0000313" key="11">
    <source>
        <dbReference type="Proteomes" id="UP000245667"/>
    </source>
</evidence>
<feature type="active site" evidence="7">
    <location>
        <position position="231"/>
    </location>
</feature>
<name>A0A316DVV7_9FLAO</name>
<dbReference type="GO" id="GO:0005576">
    <property type="term" value="C:extracellular region"/>
    <property type="evidence" value="ECO:0007669"/>
    <property type="project" value="InterPro"/>
</dbReference>
<feature type="domain" description="Polysaccharide lyase family 8 central" evidence="8">
    <location>
        <begin position="332"/>
        <end position="565"/>
    </location>
</feature>
<dbReference type="InterPro" id="IPR011071">
    <property type="entry name" value="Lyase_8-like_C"/>
</dbReference>
<dbReference type="AlphaFoldDB" id="A0A316DVV7"/>
<evidence type="ECO:0000256" key="3">
    <source>
        <dbReference type="ARBA" id="ARBA00011245"/>
    </source>
</evidence>
<dbReference type="PANTHER" id="PTHR38481">
    <property type="entry name" value="HYALURONATE LYASE"/>
    <property type="match status" value="1"/>
</dbReference>
<dbReference type="SUPFAM" id="SSF48230">
    <property type="entry name" value="Chondroitin AC/alginate lyase"/>
    <property type="match status" value="1"/>
</dbReference>
<dbReference type="SUPFAM" id="SSF49863">
    <property type="entry name" value="Hyaluronate lyase-like, C-terminal domain"/>
    <property type="match status" value="1"/>
</dbReference>
<comment type="similarity">
    <text evidence="2">Belongs to the polysaccharide lyase 8 family.</text>
</comment>
<dbReference type="EMBL" id="QGGQ01000007">
    <property type="protein sequence ID" value="PWK22487.1"/>
    <property type="molecule type" value="Genomic_DNA"/>
</dbReference>
<sequence length="695" mass="79640">MHEKLSCMKKWILIITMIFSNQLILSNDLDKLKQNVRDFYLLEKVSNEEVAHLLEGMNGDYSFSDIDYDMRRRSNWKPWEHLKRLIKLAIAYEDVNSEYYKQDQLAEVIVGGLNYWSYHDFHSDNWWFQEIGVPQNIGPTLILCGKIIPDSTMVKSLEVMDKSKIYMTGQNKIWLSGNVFMRELLRGNKDLMTAAADTIKSVVMPSKPYEEGIQPDYSFHQHGPQPQLGNYGLHFAEDIVKWMFIYNKTDIAFSSDKVDLMRNFMFQAQQKVNYKGKYELLATGRQLFPERVNGEKYRGPISKYELYKNLEHIFNGFDTHENPTSPPNGYVHFRNSDYSLYRTDGFFSPVRMSSQRVIGAEAGNGENLMGYHLGDGTNLIYRSGDEYHEIYPIWNWRKLPGTTTVQDTVPLPVLTWSGYKNGSHFTGGLQSDWGGISAFEYRRDSLKANKSYFFIDNKVYALGSAISTDRNSEVVTTINQCYKKGPVIVNEKKGKITSVWHDSIVYVSLDKQLLKVRQGEQTGNWKRILTWQTDSLISKAVFDLEVDHGIHPKNGKYAYVSIVGVTEKEAAKAIKKELGEILTHNEAVHALSFDQGNKIAISAFESNEVQIGHKQQLKIESPCLLSLHKLEKGWKIEAVDPTQKLQKLSFGISGKYKVQGSQVSKIDGNVTYFDIILPSENENKGMKASIILREK</sequence>
<evidence type="ECO:0000256" key="4">
    <source>
        <dbReference type="ARBA" id="ARBA00022729"/>
    </source>
</evidence>
<keyword evidence="4" id="KW-0732">Signal</keyword>
<dbReference type="OrthoDB" id="6394136at2"/>
<protein>
    <submittedName>
        <fullName evidence="10">Chondroitin AC lyase</fullName>
    </submittedName>
</protein>
<dbReference type="Gene3D" id="2.60.220.10">
    <property type="entry name" value="Polysaccharide lyase family 8-like, C-terminal"/>
    <property type="match status" value="1"/>
</dbReference>
<evidence type="ECO:0000259" key="8">
    <source>
        <dbReference type="Pfam" id="PF02278"/>
    </source>
</evidence>
<feature type="domain" description="Polysaccharide lyase 8 N-terminal alpha-helical" evidence="9">
    <location>
        <begin position="30"/>
        <end position="285"/>
    </location>
</feature>
<comment type="cofactor">
    <cofactor evidence="1">
        <name>Ca(2+)</name>
        <dbReference type="ChEBI" id="CHEBI:29108"/>
    </cofactor>
</comment>
<organism evidence="10 11">
    <name type="scientific">Maribacter polysiphoniae</name>
    <dbReference type="NCBI Taxonomy" id="429344"/>
    <lineage>
        <taxon>Bacteria</taxon>
        <taxon>Pseudomonadati</taxon>
        <taxon>Bacteroidota</taxon>
        <taxon>Flavobacteriia</taxon>
        <taxon>Flavobacteriales</taxon>
        <taxon>Flavobacteriaceae</taxon>
        <taxon>Maribacter</taxon>
    </lineage>
</organism>
<dbReference type="Gene3D" id="2.70.98.10">
    <property type="match status" value="1"/>
</dbReference>
<dbReference type="InterPro" id="IPR003159">
    <property type="entry name" value="Lyase_8_central_dom"/>
</dbReference>
<dbReference type="InterPro" id="IPR014718">
    <property type="entry name" value="GH-type_carb-bd"/>
</dbReference>
<gene>
    <name evidence="10" type="ORF">LX92_02961</name>
</gene>
<dbReference type="InterPro" id="IPR011013">
    <property type="entry name" value="Gal_mutarotase_sf_dom"/>
</dbReference>
<dbReference type="InterPro" id="IPR012970">
    <property type="entry name" value="Lyase_8_alpha_N"/>
</dbReference>
<comment type="subunit">
    <text evidence="3">Monomer.</text>
</comment>
<dbReference type="InterPro" id="IPR008929">
    <property type="entry name" value="Chondroitin_lyas"/>
</dbReference>
<evidence type="ECO:0000256" key="2">
    <source>
        <dbReference type="ARBA" id="ARBA00006699"/>
    </source>
</evidence>
<evidence type="ECO:0000256" key="1">
    <source>
        <dbReference type="ARBA" id="ARBA00001913"/>
    </source>
</evidence>
<reference evidence="10 11" key="1">
    <citation type="submission" date="2018-05" db="EMBL/GenBank/DDBJ databases">
        <title>Genomic Encyclopedia of Archaeal and Bacterial Type Strains, Phase II (KMG-II): from individual species to whole genera.</title>
        <authorList>
            <person name="Goeker M."/>
        </authorList>
    </citation>
    <scope>NUCLEOTIDE SEQUENCE [LARGE SCALE GENOMIC DNA]</scope>
    <source>
        <strain evidence="10 11">DSM 23514</strain>
    </source>
</reference>
<dbReference type="Gene3D" id="1.50.10.100">
    <property type="entry name" value="Chondroitin AC/alginate lyase"/>
    <property type="match status" value="1"/>
</dbReference>
<feature type="active site" evidence="7">
    <location>
        <position position="285"/>
    </location>
</feature>
<dbReference type="PANTHER" id="PTHR38481:SF1">
    <property type="entry name" value="HYALURONATE LYASE"/>
    <property type="match status" value="1"/>
</dbReference>
<evidence type="ECO:0000256" key="7">
    <source>
        <dbReference type="PIRSR" id="PIRSR638970-1"/>
    </source>
</evidence>